<reference evidence="5 6" key="1">
    <citation type="submission" date="2021-03" db="EMBL/GenBank/DDBJ databases">
        <title>Muricauda lutimaris sp. nov. and Muricauda ruestringensis sp. nov, two marine members of the Flavobacteriaceae isolated from deep sea sediments of Western Pacific.</title>
        <authorList>
            <person name="Zhao S."/>
            <person name="Liu R."/>
        </authorList>
    </citation>
    <scope>NUCLEOTIDE SEQUENCE [LARGE SCALE GENOMIC DNA]</scope>
    <source>
        <strain evidence="5 6">BC31-3-A3</strain>
    </source>
</reference>
<dbReference type="Gene3D" id="1.10.10.60">
    <property type="entry name" value="Homeodomain-like"/>
    <property type="match status" value="2"/>
</dbReference>
<comment type="caution">
    <text evidence="5">The sequence shown here is derived from an EMBL/GenBank/DDBJ whole genome shotgun (WGS) entry which is preliminary data.</text>
</comment>
<evidence type="ECO:0000313" key="5">
    <source>
        <dbReference type="EMBL" id="MBO0340901.1"/>
    </source>
</evidence>
<evidence type="ECO:0000256" key="1">
    <source>
        <dbReference type="ARBA" id="ARBA00023015"/>
    </source>
</evidence>
<dbReference type="SMART" id="SM00342">
    <property type="entry name" value="HTH_ARAC"/>
    <property type="match status" value="1"/>
</dbReference>
<dbReference type="SUPFAM" id="SSF46689">
    <property type="entry name" value="Homeodomain-like"/>
    <property type="match status" value="1"/>
</dbReference>
<gene>
    <name evidence="5" type="ORF">J0654_04555</name>
</gene>
<keyword evidence="3" id="KW-0804">Transcription</keyword>
<evidence type="ECO:0000256" key="3">
    <source>
        <dbReference type="ARBA" id="ARBA00023163"/>
    </source>
</evidence>
<accession>A0ABS3FE83</accession>
<dbReference type="InterPro" id="IPR009057">
    <property type="entry name" value="Homeodomain-like_sf"/>
</dbReference>
<keyword evidence="2" id="KW-0238">DNA-binding</keyword>
<evidence type="ECO:0000259" key="4">
    <source>
        <dbReference type="PROSITE" id="PS01124"/>
    </source>
</evidence>
<dbReference type="Proteomes" id="UP000664807">
    <property type="component" value="Unassembled WGS sequence"/>
</dbReference>
<dbReference type="PANTHER" id="PTHR43280">
    <property type="entry name" value="ARAC-FAMILY TRANSCRIPTIONAL REGULATOR"/>
    <property type="match status" value="1"/>
</dbReference>
<dbReference type="PANTHER" id="PTHR43280:SF28">
    <property type="entry name" value="HTH-TYPE TRANSCRIPTIONAL ACTIVATOR RHAS"/>
    <property type="match status" value="1"/>
</dbReference>
<organism evidence="5 6">
    <name type="scientific">Flagellimonas profundi</name>
    <dbReference type="NCBI Taxonomy" id="2915620"/>
    <lineage>
        <taxon>Bacteria</taxon>
        <taxon>Pseudomonadati</taxon>
        <taxon>Bacteroidota</taxon>
        <taxon>Flavobacteriia</taxon>
        <taxon>Flavobacteriales</taxon>
        <taxon>Flavobacteriaceae</taxon>
        <taxon>Flagellimonas</taxon>
    </lineage>
</organism>
<dbReference type="InterPro" id="IPR018060">
    <property type="entry name" value="HTH_AraC"/>
</dbReference>
<proteinExistence type="predicted"/>
<keyword evidence="1" id="KW-0805">Transcription regulation</keyword>
<dbReference type="PROSITE" id="PS01124">
    <property type="entry name" value="HTH_ARAC_FAMILY_2"/>
    <property type="match status" value="1"/>
</dbReference>
<evidence type="ECO:0000313" key="6">
    <source>
        <dbReference type="Proteomes" id="UP000664807"/>
    </source>
</evidence>
<protein>
    <submittedName>
        <fullName evidence="5">Helix-turn-helix transcriptional regulator</fullName>
    </submittedName>
</protein>
<dbReference type="Pfam" id="PF12833">
    <property type="entry name" value="HTH_18"/>
    <property type="match status" value="1"/>
</dbReference>
<dbReference type="EMBL" id="JAFLNM010000001">
    <property type="protein sequence ID" value="MBO0340901.1"/>
    <property type="molecule type" value="Genomic_DNA"/>
</dbReference>
<name>A0ABS3FE83_9FLAO</name>
<dbReference type="RefSeq" id="WP_207026470.1">
    <property type="nucleotide sequence ID" value="NZ_JAFLNM010000001.1"/>
</dbReference>
<keyword evidence="6" id="KW-1185">Reference proteome</keyword>
<feature type="domain" description="HTH araC/xylS-type" evidence="4">
    <location>
        <begin position="55"/>
        <end position="148"/>
    </location>
</feature>
<sequence>MISLEVIGQKLRKISKKKLQFKPFLPTAKKSKIKIELILEISRKLGSWEEQKGFLNNKVTLHSLSETLHTNSTYLSKVINLHKNKNFSSYLKDIRITYAINHLKDNPDIVKTKSMIQIAEMYGFNSLSVFTKSFKNKTGVTPGVFFKQILEDEWRKSSQSKF</sequence>
<evidence type="ECO:0000256" key="2">
    <source>
        <dbReference type="ARBA" id="ARBA00023125"/>
    </source>
</evidence>